<accession>A0A8J5WYC6</accession>
<dbReference type="PANTHER" id="PTHR19879:SF9">
    <property type="entry name" value="TRANSCRIPTION INITIATION FACTOR TFIID SUBUNIT 5"/>
    <property type="match status" value="1"/>
</dbReference>
<dbReference type="EMBL" id="JAAALK010000079">
    <property type="protein sequence ID" value="KAG8099608.1"/>
    <property type="molecule type" value="Genomic_DNA"/>
</dbReference>
<dbReference type="AlphaFoldDB" id="A0A8J5WYC6"/>
<evidence type="ECO:0000256" key="3">
    <source>
        <dbReference type="PROSITE-ProRule" id="PRU00221"/>
    </source>
</evidence>
<dbReference type="PROSITE" id="PS00678">
    <property type="entry name" value="WD_REPEATS_1"/>
    <property type="match status" value="4"/>
</dbReference>
<organism evidence="6 7">
    <name type="scientific">Zizania palustris</name>
    <name type="common">Northern wild rice</name>
    <dbReference type="NCBI Taxonomy" id="103762"/>
    <lineage>
        <taxon>Eukaryota</taxon>
        <taxon>Viridiplantae</taxon>
        <taxon>Streptophyta</taxon>
        <taxon>Embryophyta</taxon>
        <taxon>Tracheophyta</taxon>
        <taxon>Spermatophyta</taxon>
        <taxon>Magnoliopsida</taxon>
        <taxon>Liliopsida</taxon>
        <taxon>Poales</taxon>
        <taxon>Poaceae</taxon>
        <taxon>BOP clade</taxon>
        <taxon>Oryzoideae</taxon>
        <taxon>Oryzeae</taxon>
        <taxon>Zizaniinae</taxon>
        <taxon>Zizania</taxon>
    </lineage>
</organism>
<keyword evidence="1 3" id="KW-0853">WD repeat</keyword>
<feature type="region of interest" description="Disordered" evidence="4">
    <location>
        <begin position="1"/>
        <end position="26"/>
    </location>
</feature>
<reference evidence="6" key="1">
    <citation type="journal article" date="2021" name="bioRxiv">
        <title>Whole Genome Assembly and Annotation of Northern Wild Rice, Zizania palustris L., Supports a Whole Genome Duplication in the Zizania Genus.</title>
        <authorList>
            <person name="Haas M."/>
            <person name="Kono T."/>
            <person name="Macchietto M."/>
            <person name="Millas R."/>
            <person name="McGilp L."/>
            <person name="Shao M."/>
            <person name="Duquette J."/>
            <person name="Hirsch C.N."/>
            <person name="Kimball J."/>
        </authorList>
    </citation>
    <scope>NUCLEOTIDE SEQUENCE</scope>
    <source>
        <tissue evidence="6">Fresh leaf tissue</tissue>
    </source>
</reference>
<dbReference type="SMART" id="SM00320">
    <property type="entry name" value="WD40"/>
    <property type="match status" value="7"/>
</dbReference>
<dbReference type="Pfam" id="PF25175">
    <property type="entry name" value="Beta-prop_WDR5"/>
    <property type="match status" value="1"/>
</dbReference>
<dbReference type="OrthoDB" id="674604at2759"/>
<dbReference type="FunFam" id="2.130.10.10:FF:000228">
    <property type="entry name" value="COMPASS-like H3K4 histone methylase component WDR5A"/>
    <property type="match status" value="1"/>
</dbReference>
<dbReference type="InterPro" id="IPR059122">
    <property type="entry name" value="Beta-prop_WDR5-like"/>
</dbReference>
<gene>
    <name evidence="6" type="ORF">GUJ93_ZPchr0013g36554</name>
</gene>
<dbReference type="PROSITE" id="PS50082">
    <property type="entry name" value="WD_REPEATS_2"/>
    <property type="match status" value="5"/>
</dbReference>
<protein>
    <recommendedName>
        <fullName evidence="5">WDR5-like beta-propeller domain-containing protein</fullName>
    </recommendedName>
</protein>
<feature type="domain" description="WDR5-like beta-propeller" evidence="5">
    <location>
        <begin position="30"/>
        <end position="335"/>
    </location>
</feature>
<proteinExistence type="predicted"/>
<comment type="caution">
    <text evidence="6">The sequence shown here is derived from an EMBL/GenBank/DDBJ whole genome shotgun (WGS) entry which is preliminary data.</text>
</comment>
<dbReference type="InterPro" id="IPR019775">
    <property type="entry name" value="WD40_repeat_CS"/>
</dbReference>
<dbReference type="PANTHER" id="PTHR19879">
    <property type="entry name" value="TRANSCRIPTION INITIATION FACTOR TFIID"/>
    <property type="match status" value="1"/>
</dbReference>
<evidence type="ECO:0000313" key="7">
    <source>
        <dbReference type="Proteomes" id="UP000729402"/>
    </source>
</evidence>
<keyword evidence="2" id="KW-0677">Repeat</keyword>
<evidence type="ECO:0000313" key="6">
    <source>
        <dbReference type="EMBL" id="KAG8099608.1"/>
    </source>
</evidence>
<keyword evidence="7" id="KW-1185">Reference proteome</keyword>
<feature type="repeat" description="WD" evidence="3">
    <location>
        <begin position="257"/>
        <end position="301"/>
    </location>
</feature>
<feature type="repeat" description="WD" evidence="3">
    <location>
        <begin position="71"/>
        <end position="105"/>
    </location>
</feature>
<feature type="repeat" description="WD" evidence="3">
    <location>
        <begin position="129"/>
        <end position="171"/>
    </location>
</feature>
<evidence type="ECO:0000256" key="2">
    <source>
        <dbReference type="ARBA" id="ARBA00022737"/>
    </source>
</evidence>
<evidence type="ECO:0000256" key="4">
    <source>
        <dbReference type="SAM" id="MobiDB-lite"/>
    </source>
</evidence>
<dbReference type="InterPro" id="IPR001680">
    <property type="entry name" value="WD40_rpt"/>
</dbReference>
<reference evidence="6" key="2">
    <citation type="submission" date="2021-02" db="EMBL/GenBank/DDBJ databases">
        <authorList>
            <person name="Kimball J.A."/>
            <person name="Haas M.W."/>
            <person name="Macchietto M."/>
            <person name="Kono T."/>
            <person name="Duquette J."/>
            <person name="Shao M."/>
        </authorList>
    </citation>
    <scope>NUCLEOTIDE SEQUENCE</scope>
    <source>
        <tissue evidence="6">Fresh leaf tissue</tissue>
    </source>
</reference>
<feature type="repeat" description="WD" evidence="3">
    <location>
        <begin position="29"/>
        <end position="70"/>
    </location>
</feature>
<dbReference type="CDD" id="cd00200">
    <property type="entry name" value="WD40"/>
    <property type="match status" value="1"/>
</dbReference>
<sequence>MSSGAPPPPQQQQQAPPPPYRPYRQVRAATPHSRAVSCVRFSTCGRLIATASLDGTVALLSSSSLAVIATLCGHTDGVSDLSWSTDSLYLCSASDDRTLRIWDVRPILASLNLGAQPADPNADRCIRVLKGHTNFVFSANFNPQTNTAVASGGFDCTVRIWDVKSGRCVRTIDAHSEPVTSVHFIRDGSIIVSGSHDGTCKIWDARSGSCLKTVIDEKKPAVSLSMFSPNGKFILVATLDDSLKLCNFATGKFLKLYSGHVNRTYCIQSAFSVTNGKYIVSGSEDNSVYIWDLQGRNVLQKLEGHTDTVISVSCHPTENRIASGGLDNDRTVRLWVQDS</sequence>
<feature type="compositionally biased region" description="Pro residues" evidence="4">
    <location>
        <begin position="1"/>
        <end position="21"/>
    </location>
</feature>
<dbReference type="PROSITE" id="PS50294">
    <property type="entry name" value="WD_REPEATS_REGION"/>
    <property type="match status" value="4"/>
</dbReference>
<dbReference type="Proteomes" id="UP000729402">
    <property type="component" value="Unassembled WGS sequence"/>
</dbReference>
<evidence type="ECO:0000259" key="5">
    <source>
        <dbReference type="Pfam" id="PF25175"/>
    </source>
</evidence>
<name>A0A8J5WYC6_ZIZPA</name>
<feature type="repeat" description="WD" evidence="3">
    <location>
        <begin position="172"/>
        <end position="213"/>
    </location>
</feature>
<dbReference type="GO" id="GO:0035097">
    <property type="term" value="C:histone methyltransferase complex"/>
    <property type="evidence" value="ECO:0007669"/>
    <property type="project" value="UniProtKB-ARBA"/>
</dbReference>
<evidence type="ECO:0000256" key="1">
    <source>
        <dbReference type="ARBA" id="ARBA00022574"/>
    </source>
</evidence>